<keyword evidence="6" id="KW-1185">Reference proteome</keyword>
<feature type="region of interest" description="Disordered" evidence="3">
    <location>
        <begin position="631"/>
        <end position="691"/>
    </location>
</feature>
<feature type="region of interest" description="Disordered" evidence="3">
    <location>
        <begin position="775"/>
        <end position="824"/>
    </location>
</feature>
<dbReference type="SUPFAM" id="SSF117281">
    <property type="entry name" value="Kelch motif"/>
    <property type="match status" value="1"/>
</dbReference>
<keyword evidence="2" id="KW-0677">Repeat</keyword>
<feature type="region of interest" description="Disordered" evidence="3">
    <location>
        <begin position="1"/>
        <end position="42"/>
    </location>
</feature>
<keyword evidence="1" id="KW-0880">Kelch repeat</keyword>
<organism evidence="5 6">
    <name type="scientific">Neonectria ditissima</name>
    <dbReference type="NCBI Taxonomy" id="78410"/>
    <lineage>
        <taxon>Eukaryota</taxon>
        <taxon>Fungi</taxon>
        <taxon>Dikarya</taxon>
        <taxon>Ascomycota</taxon>
        <taxon>Pezizomycotina</taxon>
        <taxon>Sordariomycetes</taxon>
        <taxon>Hypocreomycetidae</taxon>
        <taxon>Hypocreales</taxon>
        <taxon>Nectriaceae</taxon>
        <taxon>Neonectria</taxon>
    </lineage>
</organism>
<feature type="compositionally biased region" description="Polar residues" evidence="3">
    <location>
        <begin position="660"/>
        <end position="673"/>
    </location>
</feature>
<gene>
    <name evidence="5" type="ORF">AK830_g1110</name>
</gene>
<evidence type="ECO:0000256" key="1">
    <source>
        <dbReference type="ARBA" id="ARBA00022441"/>
    </source>
</evidence>
<proteinExistence type="predicted"/>
<dbReference type="InterPro" id="IPR015915">
    <property type="entry name" value="Kelch-typ_b-propeller"/>
</dbReference>
<feature type="region of interest" description="Disordered" evidence="3">
    <location>
        <begin position="69"/>
        <end position="170"/>
    </location>
</feature>
<dbReference type="STRING" id="78410.A0A0P7BVK3"/>
<evidence type="ECO:0000313" key="5">
    <source>
        <dbReference type="EMBL" id="KPM45506.1"/>
    </source>
</evidence>
<evidence type="ECO:0000256" key="4">
    <source>
        <dbReference type="SAM" id="Phobius"/>
    </source>
</evidence>
<evidence type="ECO:0000313" key="6">
    <source>
        <dbReference type="Proteomes" id="UP000050424"/>
    </source>
</evidence>
<feature type="transmembrane region" description="Helical" evidence="4">
    <location>
        <begin position="696"/>
        <end position="720"/>
    </location>
</feature>
<dbReference type="AlphaFoldDB" id="A0A0P7BVK3"/>
<feature type="compositionally biased region" description="Low complexity" evidence="3">
    <location>
        <begin position="635"/>
        <end position="655"/>
    </location>
</feature>
<dbReference type="PANTHER" id="PTHR46093">
    <property type="entry name" value="ACYL-COA-BINDING DOMAIN-CONTAINING PROTEIN 5"/>
    <property type="match status" value="1"/>
</dbReference>
<evidence type="ECO:0000256" key="2">
    <source>
        <dbReference type="ARBA" id="ARBA00022737"/>
    </source>
</evidence>
<dbReference type="EMBL" id="LKCW01000007">
    <property type="protein sequence ID" value="KPM45506.1"/>
    <property type="molecule type" value="Genomic_DNA"/>
</dbReference>
<comment type="caution">
    <text evidence="5">The sequence shown here is derived from an EMBL/GenBank/DDBJ whole genome shotgun (WGS) entry which is preliminary data.</text>
</comment>
<protein>
    <recommendedName>
        <fullName evidence="7">Kelch repeat-containing protein</fullName>
    </recommendedName>
</protein>
<dbReference type="Proteomes" id="UP000050424">
    <property type="component" value="Unassembled WGS sequence"/>
</dbReference>
<evidence type="ECO:0000256" key="3">
    <source>
        <dbReference type="SAM" id="MobiDB-lite"/>
    </source>
</evidence>
<dbReference type="Gene3D" id="2.120.10.80">
    <property type="entry name" value="Kelch-type beta propeller"/>
    <property type="match status" value="2"/>
</dbReference>
<feature type="compositionally biased region" description="Polar residues" evidence="3">
    <location>
        <begin position="26"/>
        <end position="42"/>
    </location>
</feature>
<feature type="compositionally biased region" description="Basic and acidic residues" evidence="3">
    <location>
        <begin position="109"/>
        <end position="137"/>
    </location>
</feature>
<evidence type="ECO:0008006" key="7">
    <source>
        <dbReference type="Google" id="ProtNLM"/>
    </source>
</evidence>
<keyword evidence="4" id="KW-1133">Transmembrane helix</keyword>
<dbReference type="OrthoDB" id="10251809at2759"/>
<dbReference type="Pfam" id="PF24681">
    <property type="entry name" value="Kelch_KLHDC2_KLHL20_DRC7"/>
    <property type="match status" value="1"/>
</dbReference>
<reference evidence="5 6" key="1">
    <citation type="submission" date="2015-09" db="EMBL/GenBank/DDBJ databases">
        <title>Draft genome of a European isolate of the apple canker pathogen Neonectria ditissima.</title>
        <authorList>
            <person name="Gomez-Cortecero A."/>
            <person name="Harrison R.J."/>
            <person name="Armitage A.D."/>
        </authorList>
    </citation>
    <scope>NUCLEOTIDE SEQUENCE [LARGE SCALE GENOMIC DNA]</scope>
    <source>
        <strain evidence="5 6">R09/05</strain>
    </source>
</reference>
<sequence length="848" mass="91033">MTLVKASPSAGPRLTVPSFVPPGRPQFNSQLTSDRLRESSSFVSPPFKMGGCIRKGRRSVFKEVGLEDDAGRLSPSNSPAASPKHRRVSFATSGKGSNFHEITGIESESQSRDQRKDQHEEHTNEKNAHERHAEHARLHPPPSKPWYTRLASSKGRPRVRSTSGAPPGTISGLQRFTMLAVLIAVVLPAFSWHNGRSTVEINGADAGVVMKRARSPTDACARWALQAALLNGTLYMYGGRAKTEKDQENNTWNDYFVTLDLTKDWSIESPPVKGLERPDGPPAISMGYLWHDYENLYLYGGQFSDTPFVEPGPETVWKYSIKDEKWTEFDDPKTFAGNESEPADLPVHRAAEGAGISVPELGLSWYFGGHLDWSTTPGWSQDIDRVYLKSLIEFTHPGYVNSGVDKLSDGTGAGEQGAFRNITKAGIQKGKFPERADGALVFVPGWGDMGVLIGLAGGTADNFTHDFEQLDVYDIANSEWFHQKTSGDTPPVRVNPCAVVASAPDASSFQIYLFGGQDLPFGNQTQYNDMYILTIPSFTWIKVDQSDQDPPSPRAGHSCAMYDGQIVVVGGTRKDMLCDKPGMYVFDASTLTWRDKFSAGGHKADWHPDNLVLAGSHGYVVPSAVQEVIGGGQDGSATASTPAAGPATDGPFATGRSPVFTITQSGPTATITHGSGSNGSSDDDDDNSSSNSKPGLIAAGVVAGIAGALALYLGFCAWLYRRQVGAYKRHLAMTNRYSGASSMAFHGAAARPDRASSPDSVFGWVGSDRGGGVGAHALSEPKWRGDDFDDPSIGSSSGTAGMRQSDDTRPKTSGSGGSAEGLLEGQEPSFFNVVLAPRRALRVVNGVD</sequence>
<accession>A0A0P7BVK3</accession>
<dbReference type="PANTHER" id="PTHR46093:SF18">
    <property type="entry name" value="FIBRONECTIN TYPE-III DOMAIN-CONTAINING PROTEIN"/>
    <property type="match status" value="1"/>
</dbReference>
<keyword evidence="4" id="KW-0812">Transmembrane</keyword>
<name>A0A0P7BVK3_9HYPO</name>
<keyword evidence="4" id="KW-0472">Membrane</keyword>